<evidence type="ECO:0000313" key="3">
    <source>
        <dbReference type="EMBL" id="MCR9017395.1"/>
    </source>
</evidence>
<feature type="domain" description="Phospholipid/glycerol acyltransferase" evidence="2">
    <location>
        <begin position="38"/>
        <end position="165"/>
    </location>
</feature>
<sequence length="335" mass="38745">MKNLFNAVLRLIVKVALHVYFSKITVHGKENIPKGKAVLIVSNHQNALIDPILIATHTNLKPHFLTRASVFKKSIVAKLLDFIRMIPIYRVRDGINNMEKNNETFDKSVNILLEKGSIVIFAEGNHSNQRNLRPLKKGFARIAYQTLEKEPELDLVILPVGINYSNHRYSGSKVSLVFGKTIQPKDYFPLFEPLMTSAFRALEPLVSSIPEENYEKDLEAIIQNRIDLTKPDQVREFLSTKNHKNPDKTYSKPYFSNKVMKVLHFPVYWIWLWIQPKIKDLVFYATFKFVIGLVMIPLWYGFLIFGLPKLGLTQWSLSWIFLGIIYLLANRNGQE</sequence>
<dbReference type="SUPFAM" id="SSF69593">
    <property type="entry name" value="Glycerol-3-phosphate (1)-acyltransferase"/>
    <property type="match status" value="1"/>
</dbReference>
<proteinExistence type="predicted"/>
<dbReference type="SMART" id="SM00563">
    <property type="entry name" value="PlsC"/>
    <property type="match status" value="1"/>
</dbReference>
<dbReference type="RefSeq" id="WP_258425230.1">
    <property type="nucleotide sequence ID" value="NZ_JANSUY010000029.1"/>
</dbReference>
<comment type="caution">
    <text evidence="3">The sequence shown here is derived from an EMBL/GenBank/DDBJ whole genome shotgun (WGS) entry which is preliminary data.</text>
</comment>
<dbReference type="CDD" id="cd07992">
    <property type="entry name" value="LPLAT_AAK14816-like"/>
    <property type="match status" value="1"/>
</dbReference>
<dbReference type="Proteomes" id="UP001142175">
    <property type="component" value="Unassembled WGS sequence"/>
</dbReference>
<keyword evidence="4" id="KW-1185">Reference proteome</keyword>
<evidence type="ECO:0000259" key="2">
    <source>
        <dbReference type="SMART" id="SM00563"/>
    </source>
</evidence>
<name>A0A9X2PES8_9BACT</name>
<dbReference type="GO" id="GO:0008654">
    <property type="term" value="P:phospholipid biosynthetic process"/>
    <property type="evidence" value="ECO:0007669"/>
    <property type="project" value="TreeGrafter"/>
</dbReference>
<dbReference type="InterPro" id="IPR052744">
    <property type="entry name" value="GPAT/DAPAT"/>
</dbReference>
<keyword evidence="1" id="KW-0472">Membrane</keyword>
<dbReference type="GO" id="GO:0004366">
    <property type="term" value="F:glycerol-3-phosphate O-acyltransferase activity"/>
    <property type="evidence" value="ECO:0007669"/>
    <property type="project" value="TreeGrafter"/>
</dbReference>
<feature type="transmembrane region" description="Helical" evidence="1">
    <location>
        <begin position="312"/>
        <end position="329"/>
    </location>
</feature>
<gene>
    <name evidence="3" type="ORF">NU887_20330</name>
</gene>
<dbReference type="PANTHER" id="PTHR31605:SF0">
    <property type="entry name" value="GLYCEROL-3-PHOSPHATE O-ACYLTRANSFERASE 1"/>
    <property type="match status" value="1"/>
</dbReference>
<keyword evidence="1" id="KW-1133">Transmembrane helix</keyword>
<reference evidence="3" key="1">
    <citation type="submission" date="2022-08" db="EMBL/GenBank/DDBJ databases">
        <authorList>
            <person name="Zhang D."/>
        </authorList>
    </citation>
    <scope>NUCLEOTIDE SEQUENCE</scope>
    <source>
        <strain evidence="3">XJ19-11</strain>
    </source>
</reference>
<feature type="transmembrane region" description="Helical" evidence="1">
    <location>
        <begin position="281"/>
        <end position="300"/>
    </location>
</feature>
<dbReference type="GO" id="GO:0016287">
    <property type="term" value="F:glycerone-phosphate O-acyltransferase activity"/>
    <property type="evidence" value="ECO:0007669"/>
    <property type="project" value="TreeGrafter"/>
</dbReference>
<dbReference type="AlphaFoldDB" id="A0A9X2PES8"/>
<evidence type="ECO:0000313" key="4">
    <source>
        <dbReference type="Proteomes" id="UP001142175"/>
    </source>
</evidence>
<accession>A0A9X2PES8</accession>
<dbReference type="Pfam" id="PF01553">
    <property type="entry name" value="Acyltransferase"/>
    <property type="match status" value="1"/>
</dbReference>
<dbReference type="PANTHER" id="PTHR31605">
    <property type="entry name" value="GLYCEROL-3-PHOSPHATE O-ACYLTRANSFERASE 1"/>
    <property type="match status" value="1"/>
</dbReference>
<organism evidence="3 4">
    <name type="scientific">Aquiflexum gelatinilyticum</name>
    <dbReference type="NCBI Taxonomy" id="2961943"/>
    <lineage>
        <taxon>Bacteria</taxon>
        <taxon>Pseudomonadati</taxon>
        <taxon>Bacteroidota</taxon>
        <taxon>Cytophagia</taxon>
        <taxon>Cytophagales</taxon>
        <taxon>Cyclobacteriaceae</taxon>
        <taxon>Aquiflexum</taxon>
    </lineage>
</organism>
<evidence type="ECO:0000256" key="1">
    <source>
        <dbReference type="SAM" id="Phobius"/>
    </source>
</evidence>
<protein>
    <submittedName>
        <fullName evidence="3">Lysophospholipid acyltransferase family protein</fullName>
    </submittedName>
</protein>
<keyword evidence="3" id="KW-0012">Acyltransferase</keyword>
<keyword evidence="1" id="KW-0812">Transmembrane</keyword>
<dbReference type="EMBL" id="JANSUY010000029">
    <property type="protein sequence ID" value="MCR9017395.1"/>
    <property type="molecule type" value="Genomic_DNA"/>
</dbReference>
<keyword evidence="3" id="KW-0808">Transferase</keyword>
<dbReference type="InterPro" id="IPR002123">
    <property type="entry name" value="Plipid/glycerol_acylTrfase"/>
</dbReference>